<keyword evidence="3" id="KW-0804">Transcription</keyword>
<feature type="domain" description="HTH lacI-type" evidence="4">
    <location>
        <begin position="10"/>
        <end position="61"/>
    </location>
</feature>
<dbReference type="InterPro" id="IPR025997">
    <property type="entry name" value="SBP_2_dom"/>
</dbReference>
<keyword evidence="6" id="KW-1185">Reference proteome</keyword>
<dbReference type="InterPro" id="IPR028082">
    <property type="entry name" value="Peripla_BP_I"/>
</dbReference>
<evidence type="ECO:0000259" key="4">
    <source>
        <dbReference type="PROSITE" id="PS50932"/>
    </source>
</evidence>
<keyword evidence="2" id="KW-0238">DNA-binding</keyword>
<protein>
    <submittedName>
        <fullName evidence="5">Transcriptional regulator</fullName>
    </submittedName>
</protein>
<comment type="caution">
    <text evidence="5">The sequence shown here is derived from an EMBL/GenBank/DDBJ whole genome shotgun (WGS) entry which is preliminary data.</text>
</comment>
<dbReference type="GO" id="GO:0000976">
    <property type="term" value="F:transcription cis-regulatory region binding"/>
    <property type="evidence" value="ECO:0007669"/>
    <property type="project" value="TreeGrafter"/>
</dbReference>
<dbReference type="Gene3D" id="3.40.50.2300">
    <property type="match status" value="2"/>
</dbReference>
<dbReference type="SUPFAM" id="SSF53822">
    <property type="entry name" value="Periplasmic binding protein-like I"/>
    <property type="match status" value="1"/>
</dbReference>
<dbReference type="CDD" id="cd01392">
    <property type="entry name" value="HTH_LacI"/>
    <property type="match status" value="1"/>
</dbReference>
<reference evidence="5 6" key="1">
    <citation type="journal article" date="2014" name="Int. J. Syst. Evol. Microbiol.">
        <title>Complete genome sequence of Corynebacterium casei LMG S-19264T (=DSM 44701T), isolated from a smear-ripened cheese.</title>
        <authorList>
            <consortium name="US DOE Joint Genome Institute (JGI-PGF)"/>
            <person name="Walter F."/>
            <person name="Albersmeier A."/>
            <person name="Kalinowski J."/>
            <person name="Ruckert C."/>
        </authorList>
    </citation>
    <scope>NUCLEOTIDE SEQUENCE [LARGE SCALE GENOMIC DNA]</scope>
    <source>
        <strain evidence="5 6">KCTC 12866</strain>
    </source>
</reference>
<accession>A0A8J3D4W4</accession>
<dbReference type="Gene3D" id="1.10.260.40">
    <property type="entry name" value="lambda repressor-like DNA-binding domains"/>
    <property type="match status" value="1"/>
</dbReference>
<dbReference type="CDD" id="cd06307">
    <property type="entry name" value="PBP1_sugar_binding"/>
    <property type="match status" value="1"/>
</dbReference>
<dbReference type="SUPFAM" id="SSF47413">
    <property type="entry name" value="lambda repressor-like DNA-binding domains"/>
    <property type="match status" value="1"/>
</dbReference>
<proteinExistence type="predicted"/>
<dbReference type="SMART" id="SM00354">
    <property type="entry name" value="HTH_LACI"/>
    <property type="match status" value="1"/>
</dbReference>
<organism evidence="5 6">
    <name type="scientific">Persicitalea jodogahamensis</name>
    <dbReference type="NCBI Taxonomy" id="402147"/>
    <lineage>
        <taxon>Bacteria</taxon>
        <taxon>Pseudomonadati</taxon>
        <taxon>Bacteroidota</taxon>
        <taxon>Cytophagia</taxon>
        <taxon>Cytophagales</taxon>
        <taxon>Spirosomataceae</taxon>
        <taxon>Persicitalea</taxon>
    </lineage>
</organism>
<dbReference type="Pfam" id="PF00356">
    <property type="entry name" value="LacI"/>
    <property type="match status" value="1"/>
</dbReference>
<dbReference type="Proteomes" id="UP000598271">
    <property type="component" value="Unassembled WGS sequence"/>
</dbReference>
<evidence type="ECO:0000313" key="5">
    <source>
        <dbReference type="EMBL" id="GHB74849.1"/>
    </source>
</evidence>
<dbReference type="Pfam" id="PF13407">
    <property type="entry name" value="Peripla_BP_4"/>
    <property type="match status" value="1"/>
</dbReference>
<dbReference type="InterPro" id="IPR000843">
    <property type="entry name" value="HTH_LacI"/>
</dbReference>
<keyword evidence="1" id="KW-0805">Transcription regulation</keyword>
<dbReference type="PANTHER" id="PTHR30146:SF144">
    <property type="entry name" value="LACI-FAMILY TRANSCRIPTION REGULATOR"/>
    <property type="match status" value="1"/>
</dbReference>
<dbReference type="PANTHER" id="PTHR30146">
    <property type="entry name" value="LACI-RELATED TRANSCRIPTIONAL REPRESSOR"/>
    <property type="match status" value="1"/>
</dbReference>
<evidence type="ECO:0000313" key="6">
    <source>
        <dbReference type="Proteomes" id="UP000598271"/>
    </source>
</evidence>
<dbReference type="AlphaFoldDB" id="A0A8J3D4W4"/>
<evidence type="ECO:0000256" key="3">
    <source>
        <dbReference type="ARBA" id="ARBA00023163"/>
    </source>
</evidence>
<dbReference type="GO" id="GO:0003700">
    <property type="term" value="F:DNA-binding transcription factor activity"/>
    <property type="evidence" value="ECO:0007669"/>
    <property type="project" value="TreeGrafter"/>
</dbReference>
<evidence type="ECO:0000256" key="2">
    <source>
        <dbReference type="ARBA" id="ARBA00023125"/>
    </source>
</evidence>
<dbReference type="InterPro" id="IPR010982">
    <property type="entry name" value="Lambda_DNA-bd_dom_sf"/>
</dbReference>
<dbReference type="PROSITE" id="PS50932">
    <property type="entry name" value="HTH_LACI_2"/>
    <property type="match status" value="1"/>
</dbReference>
<evidence type="ECO:0000256" key="1">
    <source>
        <dbReference type="ARBA" id="ARBA00023015"/>
    </source>
</evidence>
<name>A0A8J3D4W4_9BACT</name>
<sequence length="352" mass="39552">MKENSPKGVKEIARRANVAIATVDRVIHNRTGVSAKTREKVKKVIAELDYQPNLLASRLASGKIITLAVLIPSVTDETDFWDAPLRGIQRAEQEISQYGVKVESYFFSLKDPKSFTAQTTKILKAGVDGIVLSPSFISEAEIFVAKCKEREIPFVFIDSNLPDQPSLSYIGPPLFQSGYLAGRLCTYSLNEGSKVVLLNITKALDSYTYKQIEKGFRAYFSDQKHSLTILRVDIHQTDFKSVANQLQTLFAKNPTTAAVFVTNSRTSLVARYLDGAPFPKKPILVGYDLVKDNRSFLAKGTIDFLICHQPEDQGYRSVMALYQSLVFSTKINKEYYMPIDIVTKENQAYYRN</sequence>
<dbReference type="EMBL" id="BMXF01000003">
    <property type="protein sequence ID" value="GHB74849.1"/>
    <property type="molecule type" value="Genomic_DNA"/>
</dbReference>
<dbReference type="RefSeq" id="WP_229580985.1">
    <property type="nucleotide sequence ID" value="NZ_BMXF01000003.1"/>
</dbReference>
<gene>
    <name evidence="5" type="ORF">GCM10007390_30650</name>
</gene>